<sequence>MVVNNCHPTSVNMWFVPQLSLVCACSKTTVTVLHFRMSFSSWCTSRTKKNIQRQ</sequence>
<protein>
    <submittedName>
        <fullName evidence="1">Uncharacterized protein</fullName>
    </submittedName>
</protein>
<dbReference type="EMBL" id="HACA01009359">
    <property type="protein sequence ID" value="CDW26720.1"/>
    <property type="molecule type" value="Transcribed_RNA"/>
</dbReference>
<evidence type="ECO:0000313" key="1">
    <source>
        <dbReference type="EMBL" id="CDW26720.1"/>
    </source>
</evidence>
<dbReference type="AlphaFoldDB" id="A0A0K2TLM0"/>
<accession>A0A0K2TLM0</accession>
<name>A0A0K2TLM0_LEPSM</name>
<reference evidence="1" key="1">
    <citation type="submission" date="2014-05" db="EMBL/GenBank/DDBJ databases">
        <authorList>
            <person name="Chronopoulou M."/>
        </authorList>
    </citation>
    <scope>NUCLEOTIDE SEQUENCE</scope>
    <source>
        <tissue evidence="1">Whole organism</tissue>
    </source>
</reference>
<proteinExistence type="predicted"/>
<organism evidence="1">
    <name type="scientific">Lepeophtheirus salmonis</name>
    <name type="common">Salmon louse</name>
    <name type="synonym">Caligus salmonis</name>
    <dbReference type="NCBI Taxonomy" id="72036"/>
    <lineage>
        <taxon>Eukaryota</taxon>
        <taxon>Metazoa</taxon>
        <taxon>Ecdysozoa</taxon>
        <taxon>Arthropoda</taxon>
        <taxon>Crustacea</taxon>
        <taxon>Multicrustacea</taxon>
        <taxon>Hexanauplia</taxon>
        <taxon>Copepoda</taxon>
        <taxon>Siphonostomatoida</taxon>
        <taxon>Caligidae</taxon>
        <taxon>Lepeophtheirus</taxon>
    </lineage>
</organism>